<dbReference type="GO" id="GO:0046872">
    <property type="term" value="F:metal ion binding"/>
    <property type="evidence" value="ECO:0007669"/>
    <property type="project" value="UniProtKB-KW"/>
</dbReference>
<dbReference type="InterPro" id="IPR036457">
    <property type="entry name" value="PPM-type-like_dom_sf"/>
</dbReference>
<keyword evidence="5" id="KW-0460">Magnesium</keyword>
<keyword evidence="10" id="KW-1185">Reference proteome</keyword>
<dbReference type="EMBL" id="JBJKBG010000006">
    <property type="protein sequence ID" value="KAL3735759.1"/>
    <property type="molecule type" value="Genomic_DNA"/>
</dbReference>
<dbReference type="SUPFAM" id="SSF81606">
    <property type="entry name" value="PP2C-like"/>
    <property type="match status" value="1"/>
</dbReference>
<evidence type="ECO:0000256" key="2">
    <source>
        <dbReference type="ARBA" id="ARBA00001946"/>
    </source>
</evidence>
<dbReference type="GO" id="GO:0016787">
    <property type="term" value="F:hydrolase activity"/>
    <property type="evidence" value="ECO:0007669"/>
    <property type="project" value="UniProtKB-KW"/>
</dbReference>
<reference evidence="9 10" key="1">
    <citation type="submission" date="2024-11" db="EMBL/GenBank/DDBJ databases">
        <title>Chromosome-level genome assembly of Eucalyptus globulus Labill. provides insights into its genome evolution.</title>
        <authorList>
            <person name="Li X."/>
        </authorList>
    </citation>
    <scope>NUCLEOTIDE SEQUENCE [LARGE SCALE GENOMIC DNA]</scope>
    <source>
        <strain evidence="9">CL2024</strain>
        <tissue evidence="9">Fresh tender leaves</tissue>
    </source>
</reference>
<accession>A0ABD3KAT7</accession>
<keyword evidence="4" id="KW-0378">Hydrolase</keyword>
<dbReference type="Proteomes" id="UP001634007">
    <property type="component" value="Unassembled WGS sequence"/>
</dbReference>
<evidence type="ECO:0000313" key="10">
    <source>
        <dbReference type="Proteomes" id="UP001634007"/>
    </source>
</evidence>
<dbReference type="InterPro" id="IPR015655">
    <property type="entry name" value="PP2C"/>
</dbReference>
<proteinExistence type="predicted"/>
<keyword evidence="6" id="KW-0464">Manganese</keyword>
<name>A0ABD3KAT7_EUCGL</name>
<dbReference type="FunFam" id="3.60.40.10:FF:000079">
    <property type="entry name" value="Probable protein phosphatase 2C 74"/>
    <property type="match status" value="1"/>
</dbReference>
<dbReference type="InterPro" id="IPR001932">
    <property type="entry name" value="PPM-type_phosphatase-like_dom"/>
</dbReference>
<keyword evidence="3" id="KW-0479">Metal-binding</keyword>
<feature type="compositionally biased region" description="Basic and acidic residues" evidence="7">
    <location>
        <begin position="90"/>
        <end position="103"/>
    </location>
</feature>
<comment type="caution">
    <text evidence="9">The sequence shown here is derived from an EMBL/GenBank/DDBJ whole genome shotgun (WGS) entry which is preliminary data.</text>
</comment>
<gene>
    <name evidence="9" type="ORF">ACJRO7_024826</name>
</gene>
<organism evidence="9 10">
    <name type="scientific">Eucalyptus globulus</name>
    <name type="common">Tasmanian blue gum</name>
    <dbReference type="NCBI Taxonomy" id="34317"/>
    <lineage>
        <taxon>Eukaryota</taxon>
        <taxon>Viridiplantae</taxon>
        <taxon>Streptophyta</taxon>
        <taxon>Embryophyta</taxon>
        <taxon>Tracheophyta</taxon>
        <taxon>Spermatophyta</taxon>
        <taxon>Magnoliopsida</taxon>
        <taxon>eudicotyledons</taxon>
        <taxon>Gunneridae</taxon>
        <taxon>Pentapetalae</taxon>
        <taxon>rosids</taxon>
        <taxon>malvids</taxon>
        <taxon>Myrtales</taxon>
        <taxon>Myrtaceae</taxon>
        <taxon>Myrtoideae</taxon>
        <taxon>Eucalypteae</taxon>
        <taxon>Eucalyptus</taxon>
    </lineage>
</organism>
<evidence type="ECO:0000256" key="1">
    <source>
        <dbReference type="ARBA" id="ARBA00001936"/>
    </source>
</evidence>
<feature type="region of interest" description="Disordered" evidence="7">
    <location>
        <begin position="75"/>
        <end position="103"/>
    </location>
</feature>
<dbReference type="PROSITE" id="PS51746">
    <property type="entry name" value="PPM_2"/>
    <property type="match status" value="1"/>
</dbReference>
<dbReference type="PANTHER" id="PTHR47992">
    <property type="entry name" value="PROTEIN PHOSPHATASE"/>
    <property type="match status" value="1"/>
</dbReference>
<dbReference type="Gene3D" id="3.60.40.10">
    <property type="entry name" value="PPM-type phosphatase domain"/>
    <property type="match status" value="1"/>
</dbReference>
<sequence length="452" mass="49555">MVDLHELLLSFSIVSVVLFSIRRLQSLMMSVTAIAHESSALSVSPGPLSTFAKVLAAWGGPSPVSPSFLTETLESPASAKGEISNQSAAREGDMSRAELEDSHDLTRPAKCDDLLTVKQCREVREKGLHDVRPREINSEAATDVPASPAQRLIAGEKVSANKLRKRPARLILPENFPALELGCERLKKRENKEFEVEGRDYCLVSKKGRRDVMEDSYGVTVDVAGDPKQAFFAVIDGHGGRAAADYVAENLGNNILREVETLGEERGSLEEAIRRGYSVTDKEFLSQGVVSGACAASVLLKDGHLHVANVGDCRVVLCRKGVADALTRDHQVSQEDERLRIENSGGFVHSRNGVWRVHGSLAISRAIGDLHLKEWIISEPEIKMCRITPDCEFLIMASDGLWDKVSDQEAVDLVSRQTNLQESCKKLVELACSKGSLDDITVMLINLQNFRS</sequence>
<feature type="domain" description="PPM-type phosphatase" evidence="8">
    <location>
        <begin position="200"/>
        <end position="447"/>
    </location>
</feature>
<dbReference type="SMART" id="SM00331">
    <property type="entry name" value="PP2C_SIG"/>
    <property type="match status" value="1"/>
</dbReference>
<evidence type="ECO:0000256" key="7">
    <source>
        <dbReference type="SAM" id="MobiDB-lite"/>
    </source>
</evidence>
<dbReference type="AlphaFoldDB" id="A0ABD3KAT7"/>
<evidence type="ECO:0000256" key="6">
    <source>
        <dbReference type="ARBA" id="ARBA00023211"/>
    </source>
</evidence>
<evidence type="ECO:0000256" key="3">
    <source>
        <dbReference type="ARBA" id="ARBA00022723"/>
    </source>
</evidence>
<evidence type="ECO:0000313" key="9">
    <source>
        <dbReference type="EMBL" id="KAL3735759.1"/>
    </source>
</evidence>
<evidence type="ECO:0000256" key="5">
    <source>
        <dbReference type="ARBA" id="ARBA00022842"/>
    </source>
</evidence>
<comment type="cofactor">
    <cofactor evidence="2">
        <name>Mg(2+)</name>
        <dbReference type="ChEBI" id="CHEBI:18420"/>
    </cofactor>
</comment>
<dbReference type="CDD" id="cd00143">
    <property type="entry name" value="PP2Cc"/>
    <property type="match status" value="1"/>
</dbReference>
<dbReference type="SMART" id="SM00332">
    <property type="entry name" value="PP2Cc"/>
    <property type="match status" value="1"/>
</dbReference>
<protein>
    <recommendedName>
        <fullName evidence="8">PPM-type phosphatase domain-containing protein</fullName>
    </recommendedName>
</protein>
<evidence type="ECO:0000256" key="4">
    <source>
        <dbReference type="ARBA" id="ARBA00022801"/>
    </source>
</evidence>
<evidence type="ECO:0000259" key="8">
    <source>
        <dbReference type="PROSITE" id="PS51746"/>
    </source>
</evidence>
<comment type="cofactor">
    <cofactor evidence="1">
        <name>Mn(2+)</name>
        <dbReference type="ChEBI" id="CHEBI:29035"/>
    </cofactor>
</comment>
<dbReference type="Pfam" id="PF00481">
    <property type="entry name" value="PP2C"/>
    <property type="match status" value="1"/>
</dbReference>